<evidence type="ECO:0000256" key="4">
    <source>
        <dbReference type="ARBA" id="ARBA00022989"/>
    </source>
</evidence>
<dbReference type="CDD" id="cd03233">
    <property type="entry name" value="ABCG_PDR_domain1"/>
    <property type="match status" value="1"/>
</dbReference>
<dbReference type="EMBL" id="QZBD01000441">
    <property type="protein sequence ID" value="THY14438.1"/>
    <property type="molecule type" value="Genomic_DNA"/>
</dbReference>
<feature type="compositionally biased region" description="Basic and acidic residues" evidence="6">
    <location>
        <begin position="66"/>
        <end position="78"/>
    </location>
</feature>
<accession>A0A4S9KG08</accession>
<protein>
    <submittedName>
        <fullName evidence="9">Putative ABC multidrug transporter</fullName>
    </submittedName>
</protein>
<sequence>MASSAPNEEKSETRLVNSSLDVEITTKARPSLEKDQSVVALVGSTSNGSCREQRRTEFMRLASEFHGVDSETSGRSDSAENPALDPRNSEFDAYQWMKMASCAARKAGVRFQKLSISFVNLSVSGSDPSTPFHADVASIFKAPAHLREHLRSRRQPSRTILDGLDGLLKAGEMLLVLGRPGSGCTTLLRTLAGQTHGLRLDENSQLSYNDRMMKEHKGEVIYNSEKDDHFAHLTVAQTLDFAATLRTTRNHVIGVSNKDHVKQIVMVVLSICGLTHTEHTKVGNDFVRGVSGGERKLTSPKRVSIAEMILTLSSVGLWDNSTRGLDSATALEFIQALRMSADIVGTAHAVAIYQASQEIFDAFDKVIVLYEGREIYFGSTRAAKGYFEEMGWYCPPRQTTGDFLTSITNHKERISRDGFESLVPRTPEDFERHWTSSHNRTALMKKIEEHERDMIDHVIADEFRASCQATKSGQLLKSSPYTVGISVQIKACTKRAYQRLWNDKASTLTVVLGQIIMALVVGSVYFGTQNNTDSFFAKGSTLFFAVLLNALIAITEINNLYQQRPIVQKHTSYA</sequence>
<dbReference type="Pfam" id="PF00005">
    <property type="entry name" value="ABC_tran"/>
    <property type="match status" value="1"/>
</dbReference>
<dbReference type="Pfam" id="PF14510">
    <property type="entry name" value="ABC_trans_N"/>
    <property type="match status" value="1"/>
</dbReference>
<name>A0A4S9KG08_AURPU</name>
<feature type="region of interest" description="Disordered" evidence="6">
    <location>
        <begin position="65"/>
        <end position="86"/>
    </location>
</feature>
<keyword evidence="5 7" id="KW-0472">Membrane</keyword>
<dbReference type="GO" id="GO:0016887">
    <property type="term" value="F:ATP hydrolysis activity"/>
    <property type="evidence" value="ECO:0007669"/>
    <property type="project" value="InterPro"/>
</dbReference>
<dbReference type="PROSITE" id="PS50893">
    <property type="entry name" value="ABC_TRANSPORTER_2"/>
    <property type="match status" value="1"/>
</dbReference>
<evidence type="ECO:0000256" key="3">
    <source>
        <dbReference type="ARBA" id="ARBA00022692"/>
    </source>
</evidence>
<dbReference type="SUPFAM" id="SSF52540">
    <property type="entry name" value="P-loop containing nucleoside triphosphate hydrolases"/>
    <property type="match status" value="1"/>
</dbReference>
<evidence type="ECO:0000313" key="9">
    <source>
        <dbReference type="EMBL" id="THY14438.1"/>
    </source>
</evidence>
<dbReference type="InterPro" id="IPR027417">
    <property type="entry name" value="P-loop_NTPase"/>
</dbReference>
<evidence type="ECO:0000256" key="5">
    <source>
        <dbReference type="ARBA" id="ARBA00023136"/>
    </source>
</evidence>
<dbReference type="Proteomes" id="UP000306584">
    <property type="component" value="Unassembled WGS sequence"/>
</dbReference>
<dbReference type="InterPro" id="IPR013525">
    <property type="entry name" value="ABC2_TM"/>
</dbReference>
<dbReference type="InterPro" id="IPR003439">
    <property type="entry name" value="ABC_transporter-like_ATP-bd"/>
</dbReference>
<gene>
    <name evidence="9" type="ORF">D6D01_08127</name>
</gene>
<dbReference type="Gene3D" id="3.40.50.300">
    <property type="entry name" value="P-loop containing nucleotide triphosphate hydrolases"/>
    <property type="match status" value="1"/>
</dbReference>
<dbReference type="PANTHER" id="PTHR19241">
    <property type="entry name" value="ATP-BINDING CASSETTE TRANSPORTER"/>
    <property type="match status" value="1"/>
</dbReference>
<reference evidence="9 10" key="1">
    <citation type="submission" date="2018-10" db="EMBL/GenBank/DDBJ databases">
        <title>Fifty Aureobasidium pullulans genomes reveal a recombining polyextremotolerant generalist.</title>
        <authorList>
            <person name="Gostincar C."/>
            <person name="Turk M."/>
            <person name="Zajc J."/>
            <person name="Gunde-Cimerman N."/>
        </authorList>
    </citation>
    <scope>NUCLEOTIDE SEQUENCE [LARGE SCALE GENOMIC DNA]</scope>
    <source>
        <strain evidence="9 10">EXF-6604</strain>
    </source>
</reference>
<evidence type="ECO:0000256" key="6">
    <source>
        <dbReference type="SAM" id="MobiDB-lite"/>
    </source>
</evidence>
<feature type="domain" description="ABC transporter" evidence="8">
    <location>
        <begin position="144"/>
        <end position="396"/>
    </location>
</feature>
<keyword evidence="2" id="KW-0813">Transport</keyword>
<dbReference type="InterPro" id="IPR034001">
    <property type="entry name" value="ABCG_PDR_1"/>
</dbReference>
<evidence type="ECO:0000256" key="1">
    <source>
        <dbReference type="ARBA" id="ARBA00004141"/>
    </source>
</evidence>
<dbReference type="AlphaFoldDB" id="A0A4S9KG08"/>
<evidence type="ECO:0000256" key="2">
    <source>
        <dbReference type="ARBA" id="ARBA00022448"/>
    </source>
</evidence>
<keyword evidence="4 7" id="KW-1133">Transmembrane helix</keyword>
<comment type="subcellular location">
    <subcellularLocation>
        <location evidence="1">Membrane</location>
        <topology evidence="1">Multi-pass membrane protein</topology>
    </subcellularLocation>
</comment>
<dbReference type="InterPro" id="IPR029481">
    <property type="entry name" value="ABC_trans_N"/>
</dbReference>
<feature type="transmembrane region" description="Helical" evidence="7">
    <location>
        <begin position="505"/>
        <end position="528"/>
    </location>
</feature>
<dbReference type="GO" id="GO:0016020">
    <property type="term" value="C:membrane"/>
    <property type="evidence" value="ECO:0007669"/>
    <property type="project" value="UniProtKB-SubCell"/>
</dbReference>
<dbReference type="Pfam" id="PF01061">
    <property type="entry name" value="ABC2_membrane"/>
    <property type="match status" value="1"/>
</dbReference>
<dbReference type="GO" id="GO:0005524">
    <property type="term" value="F:ATP binding"/>
    <property type="evidence" value="ECO:0007669"/>
    <property type="project" value="InterPro"/>
</dbReference>
<evidence type="ECO:0000259" key="8">
    <source>
        <dbReference type="PROSITE" id="PS50893"/>
    </source>
</evidence>
<comment type="caution">
    <text evidence="9">The sequence shown here is derived from an EMBL/GenBank/DDBJ whole genome shotgun (WGS) entry which is preliminary data.</text>
</comment>
<feature type="transmembrane region" description="Helical" evidence="7">
    <location>
        <begin position="540"/>
        <end position="561"/>
    </location>
</feature>
<dbReference type="GO" id="GO:0140359">
    <property type="term" value="F:ABC-type transporter activity"/>
    <property type="evidence" value="ECO:0007669"/>
    <property type="project" value="InterPro"/>
</dbReference>
<evidence type="ECO:0000256" key="7">
    <source>
        <dbReference type="SAM" id="Phobius"/>
    </source>
</evidence>
<organism evidence="9 10">
    <name type="scientific">Aureobasidium pullulans</name>
    <name type="common">Black yeast</name>
    <name type="synonym">Pullularia pullulans</name>
    <dbReference type="NCBI Taxonomy" id="5580"/>
    <lineage>
        <taxon>Eukaryota</taxon>
        <taxon>Fungi</taxon>
        <taxon>Dikarya</taxon>
        <taxon>Ascomycota</taxon>
        <taxon>Pezizomycotina</taxon>
        <taxon>Dothideomycetes</taxon>
        <taxon>Dothideomycetidae</taxon>
        <taxon>Dothideales</taxon>
        <taxon>Saccotheciaceae</taxon>
        <taxon>Aureobasidium</taxon>
    </lineage>
</organism>
<proteinExistence type="predicted"/>
<evidence type="ECO:0000313" key="10">
    <source>
        <dbReference type="Proteomes" id="UP000306584"/>
    </source>
</evidence>
<keyword evidence="3 7" id="KW-0812">Transmembrane</keyword>